<feature type="signal peptide" evidence="7">
    <location>
        <begin position="1"/>
        <end position="19"/>
    </location>
</feature>
<reference evidence="9" key="1">
    <citation type="submission" date="2014-11" db="EMBL/GenBank/DDBJ databases">
        <authorList>
            <person name="Otto D Thomas"/>
            <person name="Naeem Raeece"/>
        </authorList>
    </citation>
    <scope>NUCLEOTIDE SEQUENCE</scope>
</reference>
<sequence length="449" mass="50608">MFRLLTLCSVSALAASAASEKPRVDRFQLMDHSFNSPLNFDNTLDLWTLTQAAVPAQKHIILSPQVAERTGHFWHKQPLTTANWELNVEFEVKGPQLTKSDGFALWFSEEPFDPRDQTKETWNLYGYKRNFKGTGIFFSTFDSYKRLNPQVSMAQNNGVSAYPSNLSSTGTSFDWRNRGTMIFRMATGPNGMIGQIKAANDVRWTEVFHVKERVKGDVFVGFSAYTGPEAGSPGKKADAVMIKGLSVFNLDMRKAGEANSQTDTEDVKKARELLEHATKNHAEQIEQVRQLTTLLSHHVEQLAPREREQLAQLAKLSQRVRDLSGRVSTLSKEVSGHMQASNGGKGSAMLEQMKFEMDGMRAHFNHHNENHKQTVQRIASSLKTKSGSAGAAAEGQVRALKQHAAIMERTIRRQHSYSQMLFLLVLVIVASFAVFMWRRVHQLEKKHLF</sequence>
<gene>
    <name evidence="9" type="ORF">Cvel_14479</name>
</gene>
<evidence type="ECO:0000256" key="5">
    <source>
        <dbReference type="ARBA" id="ARBA00023136"/>
    </source>
</evidence>
<dbReference type="GO" id="GO:0000139">
    <property type="term" value="C:Golgi membrane"/>
    <property type="evidence" value="ECO:0007669"/>
    <property type="project" value="TreeGrafter"/>
</dbReference>
<dbReference type="GO" id="GO:0005789">
    <property type="term" value="C:endoplasmic reticulum membrane"/>
    <property type="evidence" value="ECO:0007669"/>
    <property type="project" value="TreeGrafter"/>
</dbReference>
<keyword evidence="5 6" id="KW-0472">Membrane</keyword>
<dbReference type="InterPro" id="IPR005052">
    <property type="entry name" value="Lectin_leg"/>
</dbReference>
<accession>A0A0G4F0T1</accession>
<evidence type="ECO:0000256" key="1">
    <source>
        <dbReference type="ARBA" id="ARBA00004479"/>
    </source>
</evidence>
<feature type="transmembrane region" description="Helical" evidence="6">
    <location>
        <begin position="417"/>
        <end position="437"/>
    </location>
</feature>
<dbReference type="SUPFAM" id="SSF49899">
    <property type="entry name" value="Concanavalin A-like lectins/glucanases"/>
    <property type="match status" value="1"/>
</dbReference>
<evidence type="ECO:0000256" key="2">
    <source>
        <dbReference type="ARBA" id="ARBA00022692"/>
    </source>
</evidence>
<feature type="chain" id="PRO_5005187923" description="L-type lectin-like domain-containing protein" evidence="7">
    <location>
        <begin position="20"/>
        <end position="449"/>
    </location>
</feature>
<organism evidence="9">
    <name type="scientific">Chromera velia CCMP2878</name>
    <dbReference type="NCBI Taxonomy" id="1169474"/>
    <lineage>
        <taxon>Eukaryota</taxon>
        <taxon>Sar</taxon>
        <taxon>Alveolata</taxon>
        <taxon>Colpodellida</taxon>
        <taxon>Chromeraceae</taxon>
        <taxon>Chromera</taxon>
    </lineage>
</organism>
<dbReference type="Pfam" id="PF03388">
    <property type="entry name" value="Lectin_leg-like"/>
    <property type="match status" value="1"/>
</dbReference>
<dbReference type="VEuPathDB" id="CryptoDB:Cvel_14479"/>
<dbReference type="AlphaFoldDB" id="A0A0G4F0T1"/>
<dbReference type="GO" id="GO:0005537">
    <property type="term" value="F:D-mannose binding"/>
    <property type="evidence" value="ECO:0007669"/>
    <property type="project" value="TreeGrafter"/>
</dbReference>
<proteinExistence type="predicted"/>
<dbReference type="GO" id="GO:0005793">
    <property type="term" value="C:endoplasmic reticulum-Golgi intermediate compartment"/>
    <property type="evidence" value="ECO:0007669"/>
    <property type="project" value="TreeGrafter"/>
</dbReference>
<dbReference type="PANTHER" id="PTHR12223:SF28">
    <property type="entry name" value="LECTIN, MANNOSE BINDING 1 LIKE"/>
    <property type="match status" value="1"/>
</dbReference>
<dbReference type="EMBL" id="CDMZ01000036">
    <property type="protein sequence ID" value="CEM05103.1"/>
    <property type="molecule type" value="Genomic_DNA"/>
</dbReference>
<evidence type="ECO:0000259" key="8">
    <source>
        <dbReference type="PROSITE" id="PS51328"/>
    </source>
</evidence>
<evidence type="ECO:0000313" key="9">
    <source>
        <dbReference type="EMBL" id="CEM05103.1"/>
    </source>
</evidence>
<dbReference type="InterPro" id="IPR013320">
    <property type="entry name" value="ConA-like_dom_sf"/>
</dbReference>
<evidence type="ECO:0000256" key="4">
    <source>
        <dbReference type="ARBA" id="ARBA00022989"/>
    </source>
</evidence>
<dbReference type="Gene3D" id="2.60.120.200">
    <property type="match status" value="1"/>
</dbReference>
<dbReference type="PhylomeDB" id="A0A0G4F0T1"/>
<name>A0A0G4F0T1_9ALVE</name>
<dbReference type="InterPro" id="IPR051136">
    <property type="entry name" value="Intracellular_Lectin-GPT"/>
</dbReference>
<evidence type="ECO:0000256" key="3">
    <source>
        <dbReference type="ARBA" id="ARBA00022729"/>
    </source>
</evidence>
<protein>
    <recommendedName>
        <fullName evidence="8">L-type lectin-like domain-containing protein</fullName>
    </recommendedName>
</protein>
<dbReference type="CDD" id="cd07308">
    <property type="entry name" value="lectin_leg-like"/>
    <property type="match status" value="1"/>
</dbReference>
<keyword evidence="2 6" id="KW-0812">Transmembrane</keyword>
<evidence type="ECO:0000256" key="6">
    <source>
        <dbReference type="SAM" id="Phobius"/>
    </source>
</evidence>
<evidence type="ECO:0000256" key="7">
    <source>
        <dbReference type="SAM" id="SignalP"/>
    </source>
</evidence>
<comment type="subcellular location">
    <subcellularLocation>
        <location evidence="1">Membrane</location>
        <topology evidence="1">Single-pass type I membrane protein</topology>
    </subcellularLocation>
</comment>
<dbReference type="GO" id="GO:0006888">
    <property type="term" value="P:endoplasmic reticulum to Golgi vesicle-mediated transport"/>
    <property type="evidence" value="ECO:0007669"/>
    <property type="project" value="TreeGrafter"/>
</dbReference>
<keyword evidence="4 6" id="KW-1133">Transmembrane helix</keyword>
<feature type="domain" description="L-type lectin-like" evidence="8">
    <location>
        <begin position="26"/>
        <end position="250"/>
    </location>
</feature>
<dbReference type="PANTHER" id="PTHR12223">
    <property type="entry name" value="VESICULAR MANNOSE-BINDING LECTIN"/>
    <property type="match status" value="1"/>
</dbReference>
<dbReference type="PROSITE" id="PS51328">
    <property type="entry name" value="L_LECTIN_LIKE"/>
    <property type="match status" value="1"/>
</dbReference>
<dbReference type="GO" id="GO:0030134">
    <property type="term" value="C:COPII-coated ER to Golgi transport vesicle"/>
    <property type="evidence" value="ECO:0007669"/>
    <property type="project" value="TreeGrafter"/>
</dbReference>
<keyword evidence="3 7" id="KW-0732">Signal</keyword>